<keyword evidence="2" id="KW-0808">Transferase</keyword>
<dbReference type="InterPro" id="IPR002575">
    <property type="entry name" value="Aminoglycoside_PTrfase"/>
</dbReference>
<dbReference type="InterPro" id="IPR011009">
    <property type="entry name" value="Kinase-like_dom_sf"/>
</dbReference>
<dbReference type="GO" id="GO:0016740">
    <property type="term" value="F:transferase activity"/>
    <property type="evidence" value="ECO:0007669"/>
    <property type="project" value="UniProtKB-KW"/>
</dbReference>
<dbReference type="EMBL" id="QRDZ01000029">
    <property type="protein sequence ID" value="RED60622.1"/>
    <property type="molecule type" value="Genomic_DNA"/>
</dbReference>
<dbReference type="AlphaFoldDB" id="A0A3D9IFS1"/>
<dbReference type="Gene3D" id="3.30.200.20">
    <property type="entry name" value="Phosphorylase Kinase, domain 1"/>
    <property type="match status" value="1"/>
</dbReference>
<accession>A0A3D9IFS1</accession>
<dbReference type="SUPFAM" id="SSF56112">
    <property type="entry name" value="Protein kinase-like (PK-like)"/>
    <property type="match status" value="1"/>
</dbReference>
<comment type="caution">
    <text evidence="2">The sequence shown here is derived from an EMBL/GenBank/DDBJ whole genome shotgun (WGS) entry which is preliminary data.</text>
</comment>
<keyword evidence="3" id="KW-1185">Reference proteome</keyword>
<evidence type="ECO:0000259" key="1">
    <source>
        <dbReference type="Pfam" id="PF01636"/>
    </source>
</evidence>
<dbReference type="Pfam" id="PF01636">
    <property type="entry name" value="APH"/>
    <property type="match status" value="1"/>
</dbReference>
<dbReference type="PANTHER" id="PTHR35788:SF1">
    <property type="entry name" value="EXPORTED PROTEIN"/>
    <property type="match status" value="1"/>
</dbReference>
<dbReference type="PANTHER" id="PTHR35788">
    <property type="entry name" value="EXPORTED PROTEIN-RELATED"/>
    <property type="match status" value="1"/>
</dbReference>
<sequence>MSPELRPIARSALRLKVGKWYYVTRRYGEWMFGGVKFAKRRTADPLPSIVAKHRTPLLRKLGDSDMQLQRNKIVNLQAALPRLDGILLHPGETLSYWRLLGKPTRRKGYVNGMVLFCGEVRKGLAGGLCQLSNLIYWMTLHTGLTVTERHRHSYDVFPDARRTQPFGSGATCSYNYLDLRIKNRTSSIYQLRLSMDDEYLYGAWHAEQPERYRYEVRERNHRMTQEPWGGYVRHNELYRDVYTADGEWLLAEEIAENHALMMYSPLLQEPSGEAGEVGEKLRGRHTIRLDGPMKSRKVGKTVPFDFILQRFFPSGCWEIEQGHSGWNNTTRFVRADGRRWVLRIYETHKDEDKVRFEHRLLEKLNEVNLSFRVPRPAACSDRNTIVRLEDGTERLACLFAYLEGERPAEGNAAAAQSLGEATAELIYALGKLNLTEAAAYAPYYEMESSYPWCTPDKVARFCEEAPVEFAEEAKALRFIGEELNAFRAFLPRFRTLPHQLIHGDINFSNCLTAPDNTDRIGSILDFEFCTRDLRAMEIAVVVSGFLDADNGREMIHAFLRGAGSRVRLSPEEAEAIPHLIRLRTLDVFLHFLNRYFDGVDGIAVLKEQTTSASSNLRKLNEESEWLATAVEALY</sequence>
<proteinExistence type="predicted"/>
<evidence type="ECO:0000313" key="2">
    <source>
        <dbReference type="EMBL" id="RED60622.1"/>
    </source>
</evidence>
<gene>
    <name evidence="2" type="ORF">DFP98_12935</name>
</gene>
<evidence type="ECO:0000313" key="3">
    <source>
        <dbReference type="Proteomes" id="UP000256977"/>
    </source>
</evidence>
<protein>
    <submittedName>
        <fullName evidence="2">Phosphotransferase family enzyme</fullName>
    </submittedName>
</protein>
<dbReference type="InterPro" id="IPR052913">
    <property type="entry name" value="Glycopeptide_resist_protein"/>
</dbReference>
<feature type="domain" description="Aminoglycoside phosphotransferase" evidence="1">
    <location>
        <begin position="319"/>
        <end position="565"/>
    </location>
</feature>
<dbReference type="OrthoDB" id="9813301at2"/>
<organism evidence="2 3">
    <name type="scientific">Cohnella phaseoli</name>
    <dbReference type="NCBI Taxonomy" id="456490"/>
    <lineage>
        <taxon>Bacteria</taxon>
        <taxon>Bacillati</taxon>
        <taxon>Bacillota</taxon>
        <taxon>Bacilli</taxon>
        <taxon>Bacillales</taxon>
        <taxon>Paenibacillaceae</taxon>
        <taxon>Cohnella</taxon>
    </lineage>
</organism>
<reference evidence="2 3" key="1">
    <citation type="submission" date="2018-07" db="EMBL/GenBank/DDBJ databases">
        <title>Genomic Encyclopedia of Type Strains, Phase III (KMG-III): the genomes of soil and plant-associated and newly described type strains.</title>
        <authorList>
            <person name="Whitman W."/>
        </authorList>
    </citation>
    <scope>NUCLEOTIDE SEQUENCE [LARGE SCALE GENOMIC DNA]</scope>
    <source>
        <strain evidence="2 3">CECT 7287</strain>
    </source>
</reference>
<dbReference type="Gene3D" id="3.90.1200.10">
    <property type="match status" value="1"/>
</dbReference>
<dbReference type="Pfam" id="PF04294">
    <property type="entry name" value="VanW"/>
    <property type="match status" value="1"/>
</dbReference>
<name>A0A3D9IFS1_9BACL</name>
<dbReference type="InterPro" id="IPR007391">
    <property type="entry name" value="Vancomycin_resist_VanW"/>
</dbReference>
<dbReference type="Proteomes" id="UP000256977">
    <property type="component" value="Unassembled WGS sequence"/>
</dbReference>